<organism evidence="1 2">
    <name type="scientific">Caenorhabditis japonica</name>
    <dbReference type="NCBI Taxonomy" id="281687"/>
    <lineage>
        <taxon>Eukaryota</taxon>
        <taxon>Metazoa</taxon>
        <taxon>Ecdysozoa</taxon>
        <taxon>Nematoda</taxon>
        <taxon>Chromadorea</taxon>
        <taxon>Rhabditida</taxon>
        <taxon>Rhabditina</taxon>
        <taxon>Rhabditomorpha</taxon>
        <taxon>Rhabditoidea</taxon>
        <taxon>Rhabditidae</taxon>
        <taxon>Peloderinae</taxon>
        <taxon>Caenorhabditis</taxon>
    </lineage>
</organism>
<proteinExistence type="predicted"/>
<dbReference type="Proteomes" id="UP000005237">
    <property type="component" value="Unassembled WGS sequence"/>
</dbReference>
<accession>A0A8R1E600</accession>
<evidence type="ECO:0000313" key="1">
    <source>
        <dbReference type="EnsemblMetazoa" id="CJA19998.1"/>
    </source>
</evidence>
<evidence type="ECO:0000313" key="2">
    <source>
        <dbReference type="Proteomes" id="UP000005237"/>
    </source>
</evidence>
<dbReference type="EnsemblMetazoa" id="CJA19998.1">
    <property type="protein sequence ID" value="CJA19998.1"/>
    <property type="gene ID" value="WBGene00175569"/>
</dbReference>
<reference evidence="1" key="2">
    <citation type="submission" date="2022-06" db="UniProtKB">
        <authorList>
            <consortium name="EnsemblMetazoa"/>
        </authorList>
    </citation>
    <scope>IDENTIFICATION</scope>
    <source>
        <strain evidence="1">DF5081</strain>
    </source>
</reference>
<dbReference type="AlphaFoldDB" id="A0A8R1E600"/>
<sequence length="68" mass="8316">MIRAQSNVRDRLVDFKKKKLGWAGHIMRRNDGRWTRLMQESIPRDEKRSVGRPRMRWSEGRNIVIPWR</sequence>
<keyword evidence="2" id="KW-1185">Reference proteome</keyword>
<protein>
    <submittedName>
        <fullName evidence="1">Uncharacterized protein</fullName>
    </submittedName>
</protein>
<reference evidence="2" key="1">
    <citation type="submission" date="2010-08" db="EMBL/GenBank/DDBJ databases">
        <authorList>
            <consortium name="Caenorhabditis japonica Sequencing Consortium"/>
            <person name="Wilson R.K."/>
        </authorList>
    </citation>
    <scope>NUCLEOTIDE SEQUENCE [LARGE SCALE GENOMIC DNA]</scope>
    <source>
        <strain evidence="2">DF5081</strain>
    </source>
</reference>
<name>A0A8R1E600_CAEJA</name>